<feature type="coiled-coil region" evidence="1">
    <location>
        <begin position="57"/>
        <end position="164"/>
    </location>
</feature>
<evidence type="ECO:0000313" key="3">
    <source>
        <dbReference type="EMBL" id="SAI39069.1"/>
    </source>
</evidence>
<protein>
    <submittedName>
        <fullName evidence="3">Lipoprotein</fullName>
    </submittedName>
</protein>
<name>A0A157Q1V7_9BORD</name>
<reference evidence="3 4" key="1">
    <citation type="submission" date="2016-03" db="EMBL/GenBank/DDBJ databases">
        <authorList>
            <consortium name="Pathogen Informatics"/>
        </authorList>
    </citation>
    <scope>NUCLEOTIDE SEQUENCE [LARGE SCALE GENOMIC DNA]</scope>
    <source>
        <strain evidence="3 4">NCTC13364</strain>
    </source>
</reference>
<keyword evidence="3" id="KW-0449">Lipoprotein</keyword>
<keyword evidence="1" id="KW-0175">Coiled coil</keyword>
<feature type="signal peptide" evidence="2">
    <location>
        <begin position="1"/>
        <end position="24"/>
    </location>
</feature>
<proteinExistence type="predicted"/>
<feature type="chain" id="PRO_5007615070" evidence="2">
    <location>
        <begin position="25"/>
        <end position="170"/>
    </location>
</feature>
<dbReference type="Proteomes" id="UP000077037">
    <property type="component" value="Unassembled WGS sequence"/>
</dbReference>
<dbReference type="PROSITE" id="PS51257">
    <property type="entry name" value="PROKAR_LIPOPROTEIN"/>
    <property type="match status" value="1"/>
</dbReference>
<dbReference type="AlphaFoldDB" id="A0A157Q1V7"/>
<dbReference type="EMBL" id="FKBS01000017">
    <property type="protein sequence ID" value="SAI39069.1"/>
    <property type="molecule type" value="Genomic_DNA"/>
</dbReference>
<keyword evidence="2" id="KW-0732">Signal</keyword>
<evidence type="ECO:0000256" key="1">
    <source>
        <dbReference type="SAM" id="Coils"/>
    </source>
</evidence>
<organism evidence="3 4">
    <name type="scientific">Bordetella ansorpii</name>
    <dbReference type="NCBI Taxonomy" id="288768"/>
    <lineage>
        <taxon>Bacteria</taxon>
        <taxon>Pseudomonadati</taxon>
        <taxon>Pseudomonadota</taxon>
        <taxon>Betaproteobacteria</taxon>
        <taxon>Burkholderiales</taxon>
        <taxon>Alcaligenaceae</taxon>
        <taxon>Bordetella</taxon>
    </lineage>
</organism>
<dbReference type="RefSeq" id="WP_156523109.1">
    <property type="nucleotide sequence ID" value="NZ_FKBS01000017.1"/>
</dbReference>
<accession>A0A157Q1V7</accession>
<evidence type="ECO:0000256" key="2">
    <source>
        <dbReference type="SAM" id="SignalP"/>
    </source>
</evidence>
<evidence type="ECO:0000313" key="4">
    <source>
        <dbReference type="Proteomes" id="UP000077037"/>
    </source>
</evidence>
<dbReference type="OrthoDB" id="8641858at2"/>
<sequence>MRLRVLLPLALLGLGGCAALPPGACDPSNRDVSLIHKMQCDGSGGYRQTVDQSENGLIAAREENALFRQSLEALEAQRASLGQSVQAQQKARDAVVATTRKLLDQVKAKGVTNDRMKVRLSMAEKDLTALQAQPPKANASSAEIADRQRKVQDLEQTVKSLREHVLAVPD</sequence>
<gene>
    <name evidence="3" type="ORF">SAMEA1982600_03042</name>
</gene>